<feature type="region of interest" description="Disordered" evidence="1">
    <location>
        <begin position="57"/>
        <end position="82"/>
    </location>
</feature>
<accession>A0A1Y6K579</accession>
<dbReference type="AlphaFoldDB" id="A0A1Y6K579"/>
<evidence type="ECO:0000256" key="1">
    <source>
        <dbReference type="SAM" id="MobiDB-lite"/>
    </source>
</evidence>
<feature type="compositionally biased region" description="Polar residues" evidence="1">
    <location>
        <begin position="65"/>
        <end position="74"/>
    </location>
</feature>
<organism evidence="2 3">
    <name type="scientific">Candidatus Brevifilum fermentans</name>
    <dbReference type="NCBI Taxonomy" id="1986204"/>
    <lineage>
        <taxon>Bacteria</taxon>
        <taxon>Bacillati</taxon>
        <taxon>Chloroflexota</taxon>
        <taxon>Anaerolineae</taxon>
        <taxon>Anaerolineales</taxon>
        <taxon>Anaerolineaceae</taxon>
        <taxon>Candidatus Brevifilum</taxon>
    </lineage>
</organism>
<gene>
    <name evidence="2" type="ORF">CFX1CAM_1719</name>
</gene>
<name>A0A1Y6K579_9CHLR</name>
<evidence type="ECO:0000313" key="2">
    <source>
        <dbReference type="EMBL" id="SMX54784.1"/>
    </source>
</evidence>
<dbReference type="OrthoDB" id="166379at2"/>
<keyword evidence="3" id="KW-1185">Reference proteome</keyword>
<dbReference type="EMBL" id="LT859958">
    <property type="protein sequence ID" value="SMX54784.1"/>
    <property type="molecule type" value="Genomic_DNA"/>
</dbReference>
<dbReference type="RefSeq" id="WP_087862599.1">
    <property type="nucleotide sequence ID" value="NZ_LT859958.1"/>
</dbReference>
<sequence>MSKQFFTERDIEDLASQGVFTLTIGENVVLTELAFEKAQRLGVKLIQQHQLPPSAPIRPYLSETVAPSPSSQHHTAGLPLNKDESLRERIRIAVRAKLGDQVDPTLLETIITRVLDNIGAH</sequence>
<protein>
    <submittedName>
        <fullName evidence="2">Uncharacterized protein</fullName>
    </submittedName>
</protein>
<evidence type="ECO:0000313" key="3">
    <source>
        <dbReference type="Proteomes" id="UP000195514"/>
    </source>
</evidence>
<dbReference type="Proteomes" id="UP000195514">
    <property type="component" value="Chromosome I"/>
</dbReference>
<dbReference type="KEGG" id="abat:CFX1CAM_1719"/>
<proteinExistence type="predicted"/>
<reference evidence="3" key="1">
    <citation type="submission" date="2017-05" db="EMBL/GenBank/DDBJ databases">
        <authorList>
            <person name="Kirkegaard R."/>
            <person name="Mcilroy J S."/>
        </authorList>
    </citation>
    <scope>NUCLEOTIDE SEQUENCE [LARGE SCALE GENOMIC DNA]</scope>
</reference>